<keyword evidence="2" id="KW-0489">Methyltransferase</keyword>
<reference evidence="2 3" key="1">
    <citation type="submission" date="2016-10" db="EMBL/GenBank/DDBJ databases">
        <authorList>
            <person name="de Groot N.N."/>
        </authorList>
    </citation>
    <scope>NUCLEOTIDE SEQUENCE [LARGE SCALE GENOMIC DNA]</scope>
    <source>
        <strain evidence="2 3">ATCC 700224</strain>
    </source>
</reference>
<evidence type="ECO:0000259" key="1">
    <source>
        <dbReference type="Pfam" id="PF08241"/>
    </source>
</evidence>
<organism evidence="2 3">
    <name type="scientific">Rhodospira trueperi</name>
    <dbReference type="NCBI Taxonomy" id="69960"/>
    <lineage>
        <taxon>Bacteria</taxon>
        <taxon>Pseudomonadati</taxon>
        <taxon>Pseudomonadota</taxon>
        <taxon>Alphaproteobacteria</taxon>
        <taxon>Rhodospirillales</taxon>
        <taxon>Rhodospirillaceae</taxon>
        <taxon>Rhodospira</taxon>
    </lineage>
</organism>
<dbReference type="InterPro" id="IPR013216">
    <property type="entry name" value="Methyltransf_11"/>
</dbReference>
<dbReference type="EMBL" id="FNAP01000012">
    <property type="protein sequence ID" value="SDE77758.1"/>
    <property type="molecule type" value="Genomic_DNA"/>
</dbReference>
<dbReference type="CDD" id="cd02440">
    <property type="entry name" value="AdoMet_MTases"/>
    <property type="match status" value="1"/>
</dbReference>
<keyword evidence="3" id="KW-1185">Reference proteome</keyword>
<dbReference type="AlphaFoldDB" id="A0A1G7FPN7"/>
<dbReference type="PANTHER" id="PTHR42912">
    <property type="entry name" value="METHYLTRANSFERASE"/>
    <property type="match status" value="1"/>
</dbReference>
<dbReference type="Pfam" id="PF08241">
    <property type="entry name" value="Methyltransf_11"/>
    <property type="match status" value="1"/>
</dbReference>
<dbReference type="RefSeq" id="WP_092787419.1">
    <property type="nucleotide sequence ID" value="NZ_FNAP01000012.1"/>
</dbReference>
<sequence>MPETRSTDTAHHHWNETWADAAGRADWLTPEPDVHDLLDLAEARGAATFLDLGCGVGRHALLASARGLRVTGLDGAAEGLAQARLAADRAGLPLDLREGVMTELPFPDASFDVVLAWNVIYHGDRPIVERAIAEIRRVLRPGGLYQGTMLSKRNTDYGKGTEVAPDTFVLDGVSDKAHPHFYCNACELVALFDGFELLSLRDVVHHRPGSWHWHMVAERADTGGSRQPD</sequence>
<dbReference type="OrthoDB" id="1853779at2"/>
<protein>
    <submittedName>
        <fullName evidence="2">Methyltransferase domain-containing protein</fullName>
    </submittedName>
</protein>
<proteinExistence type="predicted"/>
<dbReference type="Proteomes" id="UP000199412">
    <property type="component" value="Unassembled WGS sequence"/>
</dbReference>
<dbReference type="GO" id="GO:0032259">
    <property type="term" value="P:methylation"/>
    <property type="evidence" value="ECO:0007669"/>
    <property type="project" value="UniProtKB-KW"/>
</dbReference>
<dbReference type="SUPFAM" id="SSF53335">
    <property type="entry name" value="S-adenosyl-L-methionine-dependent methyltransferases"/>
    <property type="match status" value="1"/>
</dbReference>
<dbReference type="Gene3D" id="3.40.50.150">
    <property type="entry name" value="Vaccinia Virus protein VP39"/>
    <property type="match status" value="1"/>
</dbReference>
<evidence type="ECO:0000313" key="3">
    <source>
        <dbReference type="Proteomes" id="UP000199412"/>
    </source>
</evidence>
<gene>
    <name evidence="2" type="ORF">SAMN05421720_11213</name>
</gene>
<dbReference type="STRING" id="69960.SAMN05421720_11213"/>
<name>A0A1G7FPN7_9PROT</name>
<dbReference type="GO" id="GO:0008757">
    <property type="term" value="F:S-adenosylmethionine-dependent methyltransferase activity"/>
    <property type="evidence" value="ECO:0007669"/>
    <property type="project" value="InterPro"/>
</dbReference>
<evidence type="ECO:0000313" key="2">
    <source>
        <dbReference type="EMBL" id="SDE77758.1"/>
    </source>
</evidence>
<dbReference type="InterPro" id="IPR029063">
    <property type="entry name" value="SAM-dependent_MTases_sf"/>
</dbReference>
<keyword evidence="2" id="KW-0808">Transferase</keyword>
<dbReference type="InterPro" id="IPR050508">
    <property type="entry name" value="Methyltransf_Superfamily"/>
</dbReference>
<feature type="domain" description="Methyltransferase type 11" evidence="1">
    <location>
        <begin position="50"/>
        <end position="144"/>
    </location>
</feature>
<accession>A0A1G7FPN7</accession>